<evidence type="ECO:0000313" key="2">
    <source>
        <dbReference type="Proteomes" id="UP001499843"/>
    </source>
</evidence>
<accession>A0ABN3CUS8</accession>
<evidence type="ECO:0008006" key="3">
    <source>
        <dbReference type="Google" id="ProtNLM"/>
    </source>
</evidence>
<evidence type="ECO:0000313" key="1">
    <source>
        <dbReference type="EMBL" id="GAA2213212.1"/>
    </source>
</evidence>
<proteinExistence type="predicted"/>
<protein>
    <recommendedName>
        <fullName evidence="3">Transposase</fullName>
    </recommendedName>
</protein>
<gene>
    <name evidence="1" type="ORF">GCM10009850_086740</name>
</gene>
<reference evidence="1 2" key="1">
    <citation type="journal article" date="2019" name="Int. J. Syst. Evol. Microbiol.">
        <title>The Global Catalogue of Microorganisms (GCM) 10K type strain sequencing project: providing services to taxonomists for standard genome sequencing and annotation.</title>
        <authorList>
            <consortium name="The Broad Institute Genomics Platform"/>
            <consortium name="The Broad Institute Genome Sequencing Center for Infectious Disease"/>
            <person name="Wu L."/>
            <person name="Ma J."/>
        </authorList>
    </citation>
    <scope>NUCLEOTIDE SEQUENCE [LARGE SCALE GENOMIC DNA]</scope>
    <source>
        <strain evidence="1 2">JCM 16114</strain>
    </source>
</reference>
<sequence length="95" mass="10435">MLRNETLALLELDGQWDDLLICGNATDLGRHTARGYRLGLSDEKRNAVQHAVPVNRKVSLCGEVVRPLPTLGWCLPFLPTATRACPACIRLSAQP</sequence>
<dbReference type="EMBL" id="BAAAQX010000031">
    <property type="protein sequence ID" value="GAA2213212.1"/>
    <property type="molecule type" value="Genomic_DNA"/>
</dbReference>
<dbReference type="Proteomes" id="UP001499843">
    <property type="component" value="Unassembled WGS sequence"/>
</dbReference>
<comment type="caution">
    <text evidence="1">The sequence shown here is derived from an EMBL/GenBank/DDBJ whole genome shotgun (WGS) entry which is preliminary data.</text>
</comment>
<keyword evidence="2" id="KW-1185">Reference proteome</keyword>
<organism evidence="1 2">
    <name type="scientific">Nonomuraea monospora</name>
    <dbReference type="NCBI Taxonomy" id="568818"/>
    <lineage>
        <taxon>Bacteria</taxon>
        <taxon>Bacillati</taxon>
        <taxon>Actinomycetota</taxon>
        <taxon>Actinomycetes</taxon>
        <taxon>Streptosporangiales</taxon>
        <taxon>Streptosporangiaceae</taxon>
        <taxon>Nonomuraea</taxon>
    </lineage>
</organism>
<name>A0ABN3CUS8_9ACTN</name>